<evidence type="ECO:0000256" key="6">
    <source>
        <dbReference type="ARBA" id="ARBA00023136"/>
    </source>
</evidence>
<dbReference type="eggNOG" id="COG1285">
    <property type="taxonomic scope" value="Bacteria"/>
</dbReference>
<evidence type="ECO:0000256" key="4">
    <source>
        <dbReference type="ARBA" id="ARBA00022692"/>
    </source>
</evidence>
<dbReference type="RefSeq" id="WP_002651068.1">
    <property type="nucleotide sequence ID" value="NZ_CH672376.1"/>
</dbReference>
<dbReference type="EMBL" id="AANZ01000042">
    <property type="protein sequence ID" value="EAQ77109.1"/>
    <property type="molecule type" value="Genomic_DNA"/>
</dbReference>
<feature type="transmembrane region" description="Helical" evidence="7">
    <location>
        <begin position="70"/>
        <end position="87"/>
    </location>
</feature>
<dbReference type="HOGENOM" id="CLU_079292_1_4_0"/>
<comment type="similarity">
    <text evidence="2">Belongs to the MgtC/SapB family.</text>
</comment>
<accession>A4A277</accession>
<dbReference type="GO" id="GO:0005886">
    <property type="term" value="C:plasma membrane"/>
    <property type="evidence" value="ECO:0007669"/>
    <property type="project" value="UniProtKB-SubCell"/>
</dbReference>
<evidence type="ECO:0000259" key="8">
    <source>
        <dbReference type="Pfam" id="PF02308"/>
    </source>
</evidence>
<evidence type="ECO:0000256" key="1">
    <source>
        <dbReference type="ARBA" id="ARBA00004651"/>
    </source>
</evidence>
<keyword evidence="6 7" id="KW-0472">Membrane</keyword>
<evidence type="ECO:0000256" key="7">
    <source>
        <dbReference type="SAM" id="Phobius"/>
    </source>
</evidence>
<dbReference type="OrthoDB" id="9811198at2"/>
<name>A4A277_9BACT</name>
<dbReference type="Proteomes" id="UP000004358">
    <property type="component" value="Unassembled WGS sequence"/>
</dbReference>
<reference evidence="9 10" key="1">
    <citation type="submission" date="2006-02" db="EMBL/GenBank/DDBJ databases">
        <authorList>
            <person name="Amann R."/>
            <person name="Ferriera S."/>
            <person name="Johnson J."/>
            <person name="Kravitz S."/>
            <person name="Halpern A."/>
            <person name="Remington K."/>
            <person name="Beeson K."/>
            <person name="Tran B."/>
            <person name="Rogers Y.-H."/>
            <person name="Friedman R."/>
            <person name="Venter J.C."/>
        </authorList>
    </citation>
    <scope>NUCLEOTIDE SEQUENCE [LARGE SCALE GENOMIC DNA]</scope>
    <source>
        <strain evidence="9 10">DSM 3645</strain>
    </source>
</reference>
<organism evidence="9 10">
    <name type="scientific">Blastopirellula marina DSM 3645</name>
    <dbReference type="NCBI Taxonomy" id="314230"/>
    <lineage>
        <taxon>Bacteria</taxon>
        <taxon>Pseudomonadati</taxon>
        <taxon>Planctomycetota</taxon>
        <taxon>Planctomycetia</taxon>
        <taxon>Pirellulales</taxon>
        <taxon>Pirellulaceae</taxon>
        <taxon>Blastopirellula</taxon>
    </lineage>
</organism>
<feature type="transmembrane region" description="Helical" evidence="7">
    <location>
        <begin position="93"/>
        <end position="112"/>
    </location>
</feature>
<feature type="transmembrane region" description="Helical" evidence="7">
    <location>
        <begin position="29"/>
        <end position="49"/>
    </location>
</feature>
<gene>
    <name evidence="9" type="ORF">DSM3645_15850</name>
</gene>
<evidence type="ECO:0000256" key="3">
    <source>
        <dbReference type="ARBA" id="ARBA00022475"/>
    </source>
</evidence>
<evidence type="ECO:0000313" key="10">
    <source>
        <dbReference type="Proteomes" id="UP000004358"/>
    </source>
</evidence>
<dbReference type="PANTHER" id="PTHR33778">
    <property type="entry name" value="PROTEIN MGTC"/>
    <property type="match status" value="1"/>
</dbReference>
<keyword evidence="4 7" id="KW-0812">Transmembrane</keyword>
<evidence type="ECO:0000256" key="5">
    <source>
        <dbReference type="ARBA" id="ARBA00022989"/>
    </source>
</evidence>
<comment type="subcellular location">
    <subcellularLocation>
        <location evidence="1">Cell membrane</location>
        <topology evidence="1">Multi-pass membrane protein</topology>
    </subcellularLocation>
</comment>
<evidence type="ECO:0000313" key="9">
    <source>
        <dbReference type="EMBL" id="EAQ77109.1"/>
    </source>
</evidence>
<proteinExistence type="inferred from homology"/>
<dbReference type="InterPro" id="IPR049177">
    <property type="entry name" value="MgtC_SapB_SrpB_YhiD_N"/>
</dbReference>
<dbReference type="AlphaFoldDB" id="A4A277"/>
<dbReference type="Pfam" id="PF02308">
    <property type="entry name" value="MgtC"/>
    <property type="match status" value="1"/>
</dbReference>
<dbReference type="STRING" id="314230.DSM3645_15850"/>
<keyword evidence="3" id="KW-1003">Cell membrane</keyword>
<sequence>MLEIILKLVAALLVGGVLGWEREKRQKTAGLRTYMLVSLGSAVFMIAGLHLQEDVGPTELSAVRIDVSRVFAAIIGGIGFLGAGSIIESRGGVRGITTAAGVWVAASGGIACGCGYYDLALVATLLAWVVIVGVGRFERWHFESENE</sequence>
<protein>
    <recommendedName>
        <fullName evidence="8">MgtC/SapB/SrpB/YhiD N-terminal domain-containing protein</fullName>
    </recommendedName>
</protein>
<feature type="domain" description="MgtC/SapB/SrpB/YhiD N-terminal" evidence="8">
    <location>
        <begin position="8"/>
        <end position="139"/>
    </location>
</feature>
<comment type="caution">
    <text evidence="9">The sequence shown here is derived from an EMBL/GenBank/DDBJ whole genome shotgun (WGS) entry which is preliminary data.</text>
</comment>
<dbReference type="InterPro" id="IPR003416">
    <property type="entry name" value="MgtC/SapB/SrpB/YhiD_fam"/>
</dbReference>
<dbReference type="PRINTS" id="PR01837">
    <property type="entry name" value="MGTCSAPBPROT"/>
</dbReference>
<evidence type="ECO:0000256" key="2">
    <source>
        <dbReference type="ARBA" id="ARBA00009298"/>
    </source>
</evidence>
<keyword evidence="5 7" id="KW-1133">Transmembrane helix</keyword>
<dbReference type="PANTHER" id="PTHR33778:SF1">
    <property type="entry name" value="MAGNESIUM TRANSPORTER YHID-RELATED"/>
    <property type="match status" value="1"/>
</dbReference>